<keyword evidence="3" id="KW-1185">Reference proteome</keyword>
<reference evidence="2 3" key="1">
    <citation type="submission" date="2016-07" db="EMBL/GenBank/DDBJ databases">
        <title>Draft genome of the white-rot fungus Obba rivulosa 3A-2.</title>
        <authorList>
            <consortium name="DOE Joint Genome Institute"/>
            <person name="Miettinen O."/>
            <person name="Riley R."/>
            <person name="Acob R."/>
            <person name="Barry K."/>
            <person name="Cullen D."/>
            <person name="De Vries R."/>
            <person name="Hainaut M."/>
            <person name="Hatakka A."/>
            <person name="Henrissat B."/>
            <person name="Hilden K."/>
            <person name="Kuo R."/>
            <person name="Labutti K."/>
            <person name="Lipzen A."/>
            <person name="Makela M.R."/>
            <person name="Sandor L."/>
            <person name="Spatafora J.W."/>
            <person name="Grigoriev I.V."/>
            <person name="Hibbett D.S."/>
        </authorList>
    </citation>
    <scope>NUCLEOTIDE SEQUENCE [LARGE SCALE GENOMIC DNA]</scope>
    <source>
        <strain evidence="2 3">3A-2</strain>
    </source>
</reference>
<proteinExistence type="predicted"/>
<sequence length="125" mass="13005">MSRRPAKRQRSPMPQAEGAGTPKRAMTLGEEAAVKVSFPILLTLSAASPSPPVSPLVAAMPMATVAIATTGEGETVPGTVKEAENNRADGPNQTPRTEVIVGPVVTNGTLTQGVSQFFELAPKQR</sequence>
<dbReference type="Proteomes" id="UP000250043">
    <property type="component" value="Unassembled WGS sequence"/>
</dbReference>
<evidence type="ECO:0000256" key="1">
    <source>
        <dbReference type="SAM" id="MobiDB-lite"/>
    </source>
</evidence>
<accession>A0A8E2AP83</accession>
<dbReference type="AlphaFoldDB" id="A0A8E2AP83"/>
<evidence type="ECO:0000313" key="3">
    <source>
        <dbReference type="Proteomes" id="UP000250043"/>
    </source>
</evidence>
<name>A0A8E2AP83_9APHY</name>
<protein>
    <submittedName>
        <fullName evidence="2">Uncharacterized protein</fullName>
    </submittedName>
</protein>
<feature type="compositionally biased region" description="Basic residues" evidence="1">
    <location>
        <begin position="1"/>
        <end position="10"/>
    </location>
</feature>
<feature type="region of interest" description="Disordered" evidence="1">
    <location>
        <begin position="1"/>
        <end position="26"/>
    </location>
</feature>
<gene>
    <name evidence="2" type="ORF">OBBRIDRAFT_839864</name>
</gene>
<dbReference type="EMBL" id="KV722703">
    <property type="protein sequence ID" value="OCH84232.1"/>
    <property type="molecule type" value="Genomic_DNA"/>
</dbReference>
<evidence type="ECO:0000313" key="2">
    <source>
        <dbReference type="EMBL" id="OCH84232.1"/>
    </source>
</evidence>
<organism evidence="2 3">
    <name type="scientific">Obba rivulosa</name>
    <dbReference type="NCBI Taxonomy" id="1052685"/>
    <lineage>
        <taxon>Eukaryota</taxon>
        <taxon>Fungi</taxon>
        <taxon>Dikarya</taxon>
        <taxon>Basidiomycota</taxon>
        <taxon>Agaricomycotina</taxon>
        <taxon>Agaricomycetes</taxon>
        <taxon>Polyporales</taxon>
        <taxon>Gelatoporiaceae</taxon>
        <taxon>Obba</taxon>
    </lineage>
</organism>
<feature type="region of interest" description="Disordered" evidence="1">
    <location>
        <begin position="74"/>
        <end position="97"/>
    </location>
</feature>